<evidence type="ECO:0000256" key="6">
    <source>
        <dbReference type="ARBA" id="ARBA00022679"/>
    </source>
</evidence>
<dbReference type="InterPro" id="IPR003660">
    <property type="entry name" value="HAMP_dom"/>
</dbReference>
<keyword evidence="11 13" id="KW-0472">Membrane</keyword>
<feature type="domain" description="HAMP" evidence="15">
    <location>
        <begin position="186"/>
        <end position="238"/>
    </location>
</feature>
<dbReference type="SMART" id="SM00388">
    <property type="entry name" value="HisKA"/>
    <property type="match status" value="1"/>
</dbReference>
<protein>
    <recommendedName>
        <fullName evidence="3">histidine kinase</fullName>
        <ecNumber evidence="3">2.7.13.3</ecNumber>
    </recommendedName>
</protein>
<evidence type="ECO:0000256" key="13">
    <source>
        <dbReference type="SAM" id="Phobius"/>
    </source>
</evidence>
<reference evidence="16 17" key="1">
    <citation type="submission" date="2021-01" db="EMBL/GenBank/DDBJ databases">
        <title>Genomic Encyclopedia of Type Strains, Phase IV (KMG-IV): sequencing the most valuable type-strain genomes for metagenomic binning, comparative biology and taxonomic classification.</title>
        <authorList>
            <person name="Goeker M."/>
        </authorList>
    </citation>
    <scope>NUCLEOTIDE SEQUENCE [LARGE SCALE GENOMIC DNA]</scope>
    <source>
        <strain evidence="16 17">DSM 25540</strain>
    </source>
</reference>
<keyword evidence="17" id="KW-1185">Reference proteome</keyword>
<dbReference type="InterPro" id="IPR036890">
    <property type="entry name" value="HATPase_C_sf"/>
</dbReference>
<evidence type="ECO:0000256" key="5">
    <source>
        <dbReference type="ARBA" id="ARBA00022553"/>
    </source>
</evidence>
<keyword evidence="4" id="KW-1003">Cell membrane</keyword>
<dbReference type="SUPFAM" id="SSF47384">
    <property type="entry name" value="Homodimeric domain of signal transducing histidine kinase"/>
    <property type="match status" value="1"/>
</dbReference>
<name>A0ABS2PGY2_9BACL</name>
<keyword evidence="13" id="KW-1133">Transmembrane helix</keyword>
<accession>A0ABS2PGY2</accession>
<dbReference type="PROSITE" id="PS50109">
    <property type="entry name" value="HIS_KIN"/>
    <property type="match status" value="1"/>
</dbReference>
<organism evidence="16 17">
    <name type="scientific">Geomicrobium sediminis</name>
    <dbReference type="NCBI Taxonomy" id="1347788"/>
    <lineage>
        <taxon>Bacteria</taxon>
        <taxon>Bacillati</taxon>
        <taxon>Bacillota</taxon>
        <taxon>Bacilli</taxon>
        <taxon>Bacillales</taxon>
        <taxon>Geomicrobium</taxon>
    </lineage>
</organism>
<evidence type="ECO:0000256" key="11">
    <source>
        <dbReference type="ARBA" id="ARBA00023136"/>
    </source>
</evidence>
<gene>
    <name evidence="16" type="ORF">JOD17_003723</name>
</gene>
<sequence length="482" mass="55565">MLPTIKHLSPKRITGKVFLITAVTLVTLALVFYALLYLFLPSFYEQYKIQEVDEQIERIVLQANEEEATFQETYEQLEALSWNQNVYFYLLDENFHPLFSLNARTFEIEDGLGNRTTAVQPPTLEGFLEGYSQTVPITIEGRAFHLFFNASLQPVSEATEALFLFLPYILIVAIILSIGCAYFFSRQITKPLLKLNASAQSLARLDFSKTIKHDSDDEIGELSKSINQMSNNLEETLLQLKSANEKLQSDIEREREIEERRREYFSAASHELKSPITILKGQMEGMIHNIGPYQDRDHYLKKSLNTTEEMETLVQNMMQLSRFERDLLNQKQVEIDLVHVIQTTLHKLDYFREEKNMTTNVTLPDEQFVIGNEELVKRMLYSVIHNGYMYSPAGGNLTVSIKESGDETIVTVNNDGVTLSEEEQDMIFKPFYRVEKSRNRHTGGSGIGLYLVSQMAKALDVRYDVSSSEHDVTFRFTFQKRE</sequence>
<dbReference type="RefSeq" id="WP_204699424.1">
    <property type="nucleotide sequence ID" value="NZ_JAFBEC010000014.1"/>
</dbReference>
<dbReference type="Gene3D" id="6.10.340.10">
    <property type="match status" value="1"/>
</dbReference>
<dbReference type="SMART" id="SM00304">
    <property type="entry name" value="HAMP"/>
    <property type="match status" value="1"/>
</dbReference>
<dbReference type="InterPro" id="IPR003661">
    <property type="entry name" value="HisK_dim/P_dom"/>
</dbReference>
<comment type="caution">
    <text evidence="16">The sequence shown here is derived from an EMBL/GenBank/DDBJ whole genome shotgun (WGS) entry which is preliminary data.</text>
</comment>
<keyword evidence="5" id="KW-0597">Phosphoprotein</keyword>
<feature type="coiled-coil region" evidence="12">
    <location>
        <begin position="226"/>
        <end position="260"/>
    </location>
</feature>
<dbReference type="PANTHER" id="PTHR45453:SF3">
    <property type="entry name" value="HISTIDINE KINASE"/>
    <property type="match status" value="1"/>
</dbReference>
<dbReference type="SUPFAM" id="SSF55874">
    <property type="entry name" value="ATPase domain of HSP90 chaperone/DNA topoisomerase II/histidine kinase"/>
    <property type="match status" value="1"/>
</dbReference>
<dbReference type="InterPro" id="IPR004358">
    <property type="entry name" value="Sig_transdc_His_kin-like_C"/>
</dbReference>
<evidence type="ECO:0000313" key="16">
    <source>
        <dbReference type="EMBL" id="MBM7634601.1"/>
    </source>
</evidence>
<evidence type="ECO:0000259" key="15">
    <source>
        <dbReference type="PROSITE" id="PS50885"/>
    </source>
</evidence>
<comment type="catalytic activity">
    <reaction evidence="1">
        <text>ATP + protein L-histidine = ADP + protein N-phospho-L-histidine.</text>
        <dbReference type="EC" id="2.7.13.3"/>
    </reaction>
</comment>
<dbReference type="PROSITE" id="PS50885">
    <property type="entry name" value="HAMP"/>
    <property type="match status" value="1"/>
</dbReference>
<evidence type="ECO:0000256" key="7">
    <source>
        <dbReference type="ARBA" id="ARBA00022741"/>
    </source>
</evidence>
<dbReference type="GO" id="GO:0004673">
    <property type="term" value="F:protein histidine kinase activity"/>
    <property type="evidence" value="ECO:0007669"/>
    <property type="project" value="UniProtKB-EC"/>
</dbReference>
<dbReference type="PANTHER" id="PTHR45453">
    <property type="entry name" value="PHOSPHATE REGULON SENSOR PROTEIN PHOR"/>
    <property type="match status" value="1"/>
</dbReference>
<evidence type="ECO:0000256" key="10">
    <source>
        <dbReference type="ARBA" id="ARBA00023012"/>
    </source>
</evidence>
<evidence type="ECO:0000256" key="1">
    <source>
        <dbReference type="ARBA" id="ARBA00000085"/>
    </source>
</evidence>
<dbReference type="Gene3D" id="3.30.565.10">
    <property type="entry name" value="Histidine kinase-like ATPase, C-terminal domain"/>
    <property type="match status" value="1"/>
</dbReference>
<feature type="transmembrane region" description="Helical" evidence="13">
    <location>
        <begin position="17"/>
        <end position="40"/>
    </location>
</feature>
<dbReference type="CDD" id="cd06225">
    <property type="entry name" value="HAMP"/>
    <property type="match status" value="1"/>
</dbReference>
<keyword evidence="8 16" id="KW-0418">Kinase</keyword>
<feature type="domain" description="Histidine kinase" evidence="14">
    <location>
        <begin position="267"/>
        <end position="482"/>
    </location>
</feature>
<dbReference type="CDD" id="cd00082">
    <property type="entry name" value="HisKA"/>
    <property type="match status" value="1"/>
</dbReference>
<dbReference type="SMART" id="SM00387">
    <property type="entry name" value="HATPase_c"/>
    <property type="match status" value="1"/>
</dbReference>
<dbReference type="InterPro" id="IPR003594">
    <property type="entry name" value="HATPase_dom"/>
</dbReference>
<dbReference type="Gene3D" id="1.10.287.130">
    <property type="match status" value="1"/>
</dbReference>
<keyword evidence="9" id="KW-0067">ATP-binding</keyword>
<dbReference type="Proteomes" id="UP000741863">
    <property type="component" value="Unassembled WGS sequence"/>
</dbReference>
<keyword evidence="6 16" id="KW-0808">Transferase</keyword>
<keyword evidence="7" id="KW-0547">Nucleotide-binding</keyword>
<dbReference type="InterPro" id="IPR036097">
    <property type="entry name" value="HisK_dim/P_sf"/>
</dbReference>
<feature type="transmembrane region" description="Helical" evidence="13">
    <location>
        <begin position="161"/>
        <end position="184"/>
    </location>
</feature>
<dbReference type="EC" id="2.7.13.3" evidence="3"/>
<evidence type="ECO:0000313" key="17">
    <source>
        <dbReference type="Proteomes" id="UP000741863"/>
    </source>
</evidence>
<dbReference type="InterPro" id="IPR005467">
    <property type="entry name" value="His_kinase_dom"/>
</dbReference>
<evidence type="ECO:0000256" key="3">
    <source>
        <dbReference type="ARBA" id="ARBA00012438"/>
    </source>
</evidence>
<dbReference type="SUPFAM" id="SSF158472">
    <property type="entry name" value="HAMP domain-like"/>
    <property type="match status" value="1"/>
</dbReference>
<proteinExistence type="predicted"/>
<dbReference type="Pfam" id="PF02518">
    <property type="entry name" value="HATPase_c"/>
    <property type="match status" value="1"/>
</dbReference>
<dbReference type="EMBL" id="JAFBEC010000014">
    <property type="protein sequence ID" value="MBM7634601.1"/>
    <property type="molecule type" value="Genomic_DNA"/>
</dbReference>
<keyword evidence="13" id="KW-0812">Transmembrane</keyword>
<dbReference type="InterPro" id="IPR050351">
    <property type="entry name" value="BphY/WalK/GraS-like"/>
</dbReference>
<evidence type="ECO:0000256" key="2">
    <source>
        <dbReference type="ARBA" id="ARBA00004651"/>
    </source>
</evidence>
<keyword evidence="12" id="KW-0175">Coiled coil</keyword>
<dbReference type="Pfam" id="PF00512">
    <property type="entry name" value="HisKA"/>
    <property type="match status" value="1"/>
</dbReference>
<keyword evidence="10" id="KW-0902">Two-component regulatory system</keyword>
<evidence type="ECO:0000256" key="9">
    <source>
        <dbReference type="ARBA" id="ARBA00022840"/>
    </source>
</evidence>
<comment type="subcellular location">
    <subcellularLocation>
        <location evidence="2">Cell membrane</location>
        <topology evidence="2">Multi-pass membrane protein</topology>
    </subcellularLocation>
</comment>
<evidence type="ECO:0000259" key="14">
    <source>
        <dbReference type="PROSITE" id="PS50109"/>
    </source>
</evidence>
<evidence type="ECO:0000256" key="4">
    <source>
        <dbReference type="ARBA" id="ARBA00022475"/>
    </source>
</evidence>
<evidence type="ECO:0000256" key="12">
    <source>
        <dbReference type="SAM" id="Coils"/>
    </source>
</evidence>
<feature type="coiled-coil region" evidence="12">
    <location>
        <begin position="49"/>
        <end position="80"/>
    </location>
</feature>
<dbReference type="Pfam" id="PF00672">
    <property type="entry name" value="HAMP"/>
    <property type="match status" value="1"/>
</dbReference>
<evidence type="ECO:0000256" key="8">
    <source>
        <dbReference type="ARBA" id="ARBA00022777"/>
    </source>
</evidence>
<dbReference type="PRINTS" id="PR00344">
    <property type="entry name" value="BCTRLSENSOR"/>
</dbReference>